<evidence type="ECO:0000256" key="1">
    <source>
        <dbReference type="SAM" id="MobiDB-lite"/>
    </source>
</evidence>
<feature type="compositionally biased region" description="Low complexity" evidence="1">
    <location>
        <begin position="604"/>
        <end position="620"/>
    </location>
</feature>
<feature type="compositionally biased region" description="Basic and acidic residues" evidence="1">
    <location>
        <begin position="476"/>
        <end position="492"/>
    </location>
</feature>
<evidence type="ECO:0000313" key="2">
    <source>
        <dbReference type="EMBL" id="KAK3332751.1"/>
    </source>
</evidence>
<dbReference type="AlphaFoldDB" id="A0AAE0IY92"/>
<feature type="compositionally biased region" description="Basic and acidic residues" evidence="1">
    <location>
        <begin position="635"/>
        <end position="656"/>
    </location>
</feature>
<dbReference type="EMBL" id="JAUEPO010000002">
    <property type="protein sequence ID" value="KAK3332751.1"/>
    <property type="molecule type" value="Genomic_DNA"/>
</dbReference>
<accession>A0AAE0IY92</accession>
<feature type="compositionally biased region" description="Basic residues" evidence="1">
    <location>
        <begin position="516"/>
        <end position="525"/>
    </location>
</feature>
<sequence length="744" mass="84484">MALDPGTVVTIITFTVGAALRAPDIIRGLREIGNSQKQLDRLIARGDRCLLHLEEVKHEVDRLYQHGGTDNGQQRLYPNQGIPEELYLETKKLIRYCQRVVRDMVNYHERYGSQFWFKALHWLSSLKRSPTESHDNRLEECALWTEIAAETLFLRANFDAAVQDPWGHVILRDCRHRAQRLRGDIGKAERYCEDHRRRMERHMEVWVDLGVFRRYWSIANDPLFAPPRAPLSTIAGTPSPRPGHRPRRHHRTRPYHPTEVPAPTASRPELVRREERRRTSGRDPAVSRRGGNLAPQIITVEPPRDHMPSVGRSQRHRRDEPDIILAQPATRDDSHRSRAPSASRVGTHDNPIYSAYQHPTAYVVADPECPEDDMGAYYVAPQEIPHRVDRDEDHSGPRYRPSARRDPSPEHRGREVSASREPRDHHGSSTRRKPIPAAPIRPSRPRADAPVPVESRDRTEYRQSSNHSRYASGGEPEYHDRRDRPRSPERSRSRSRHRTTNSIPTHHSNSDNSNRHPSHSRSTHHTRNEDPRETQPPPQPSGYTHHDHRGRSIPTSSHTAPTTRPPPPPHIQSQSYNHASRSSSVSTTASRNSTIFSAAGNRPASSRATSVSVSASGSGSDYPASRRSSGASQAEQRDIRHREKDGRGDYKQRRAPAEPVLLPPPTTRGRSGRRSYEDGPGSKPYPPNSWDNQTKSRKKLKKMERSRSRSRSGAESKARSRSRSEAAGGGGGFWSRTSTVSRNF</sequence>
<organism evidence="2 3">
    <name type="scientific">Cercophora scortea</name>
    <dbReference type="NCBI Taxonomy" id="314031"/>
    <lineage>
        <taxon>Eukaryota</taxon>
        <taxon>Fungi</taxon>
        <taxon>Dikarya</taxon>
        <taxon>Ascomycota</taxon>
        <taxon>Pezizomycotina</taxon>
        <taxon>Sordariomycetes</taxon>
        <taxon>Sordariomycetidae</taxon>
        <taxon>Sordariales</taxon>
        <taxon>Lasiosphaeriaceae</taxon>
        <taxon>Cercophora</taxon>
    </lineage>
</organism>
<feature type="compositionally biased region" description="Basic and acidic residues" evidence="1">
    <location>
        <begin position="403"/>
        <end position="427"/>
    </location>
</feature>
<gene>
    <name evidence="2" type="ORF">B0T19DRAFT_110858</name>
</gene>
<feature type="compositionally biased region" description="Low complexity" evidence="1">
    <location>
        <begin position="579"/>
        <end position="594"/>
    </location>
</feature>
<feature type="region of interest" description="Disordered" evidence="1">
    <location>
        <begin position="382"/>
        <end position="744"/>
    </location>
</feature>
<evidence type="ECO:0000313" key="3">
    <source>
        <dbReference type="Proteomes" id="UP001286456"/>
    </source>
</evidence>
<feature type="region of interest" description="Disordered" evidence="1">
    <location>
        <begin position="227"/>
        <end position="352"/>
    </location>
</feature>
<feature type="compositionally biased region" description="Basic and acidic residues" evidence="1">
    <location>
        <begin position="384"/>
        <end position="396"/>
    </location>
</feature>
<keyword evidence="3" id="KW-1185">Reference proteome</keyword>
<feature type="compositionally biased region" description="Polar residues" evidence="1">
    <location>
        <begin position="735"/>
        <end position="744"/>
    </location>
</feature>
<feature type="compositionally biased region" description="Basic and acidic residues" evidence="1">
    <location>
        <begin position="703"/>
        <end position="724"/>
    </location>
</feature>
<reference evidence="2" key="2">
    <citation type="submission" date="2023-06" db="EMBL/GenBank/DDBJ databases">
        <authorList>
            <consortium name="Lawrence Berkeley National Laboratory"/>
            <person name="Haridas S."/>
            <person name="Hensen N."/>
            <person name="Bonometti L."/>
            <person name="Westerberg I."/>
            <person name="Brannstrom I.O."/>
            <person name="Guillou S."/>
            <person name="Cros-Aarteil S."/>
            <person name="Calhoun S."/>
            <person name="Kuo A."/>
            <person name="Mondo S."/>
            <person name="Pangilinan J."/>
            <person name="Riley R."/>
            <person name="Labutti K."/>
            <person name="Andreopoulos B."/>
            <person name="Lipzen A."/>
            <person name="Chen C."/>
            <person name="Yanf M."/>
            <person name="Daum C."/>
            <person name="Ng V."/>
            <person name="Clum A."/>
            <person name="Steindorff A."/>
            <person name="Ohm R."/>
            <person name="Martin F."/>
            <person name="Silar P."/>
            <person name="Natvig D."/>
            <person name="Lalanne C."/>
            <person name="Gautier V."/>
            <person name="Ament-Velasquez S.L."/>
            <person name="Kruys A."/>
            <person name="Hutchinson M.I."/>
            <person name="Powell A.J."/>
            <person name="Barry K."/>
            <person name="Miller A.N."/>
            <person name="Grigoriev I.V."/>
            <person name="Debuchy R."/>
            <person name="Gladieux P."/>
            <person name="Thoren M.H."/>
            <person name="Johannesson H."/>
        </authorList>
    </citation>
    <scope>NUCLEOTIDE SEQUENCE</scope>
    <source>
        <strain evidence="2">SMH4131-1</strain>
    </source>
</reference>
<proteinExistence type="predicted"/>
<comment type="caution">
    <text evidence="2">The sequence shown here is derived from an EMBL/GenBank/DDBJ whole genome shotgun (WGS) entry which is preliminary data.</text>
</comment>
<feature type="compositionally biased region" description="Basic residues" evidence="1">
    <location>
        <begin position="242"/>
        <end position="254"/>
    </location>
</feature>
<dbReference type="Proteomes" id="UP001286456">
    <property type="component" value="Unassembled WGS sequence"/>
</dbReference>
<reference evidence="2" key="1">
    <citation type="journal article" date="2023" name="Mol. Phylogenet. Evol.">
        <title>Genome-scale phylogeny and comparative genomics of the fungal order Sordariales.</title>
        <authorList>
            <person name="Hensen N."/>
            <person name="Bonometti L."/>
            <person name="Westerberg I."/>
            <person name="Brannstrom I.O."/>
            <person name="Guillou S."/>
            <person name="Cros-Aarteil S."/>
            <person name="Calhoun S."/>
            <person name="Haridas S."/>
            <person name="Kuo A."/>
            <person name="Mondo S."/>
            <person name="Pangilinan J."/>
            <person name="Riley R."/>
            <person name="LaButti K."/>
            <person name="Andreopoulos B."/>
            <person name="Lipzen A."/>
            <person name="Chen C."/>
            <person name="Yan M."/>
            <person name="Daum C."/>
            <person name="Ng V."/>
            <person name="Clum A."/>
            <person name="Steindorff A."/>
            <person name="Ohm R.A."/>
            <person name="Martin F."/>
            <person name="Silar P."/>
            <person name="Natvig D.O."/>
            <person name="Lalanne C."/>
            <person name="Gautier V."/>
            <person name="Ament-Velasquez S.L."/>
            <person name="Kruys A."/>
            <person name="Hutchinson M.I."/>
            <person name="Powell A.J."/>
            <person name="Barry K."/>
            <person name="Miller A.N."/>
            <person name="Grigoriev I.V."/>
            <person name="Debuchy R."/>
            <person name="Gladieux P."/>
            <person name="Hiltunen Thoren M."/>
            <person name="Johannesson H."/>
        </authorList>
    </citation>
    <scope>NUCLEOTIDE SEQUENCE</scope>
    <source>
        <strain evidence="2">SMH4131-1</strain>
    </source>
</reference>
<name>A0AAE0IY92_9PEZI</name>
<feature type="compositionally biased region" description="Basic and acidic residues" evidence="1">
    <location>
        <begin position="269"/>
        <end position="281"/>
    </location>
</feature>
<protein>
    <submittedName>
        <fullName evidence="2">Uncharacterized protein</fullName>
    </submittedName>
</protein>